<organism evidence="2">
    <name type="scientific">Prymnesium polylepis</name>
    <dbReference type="NCBI Taxonomy" id="72548"/>
    <lineage>
        <taxon>Eukaryota</taxon>
        <taxon>Haptista</taxon>
        <taxon>Haptophyta</taxon>
        <taxon>Prymnesiophyceae</taxon>
        <taxon>Prymnesiales</taxon>
        <taxon>Prymnesiaceae</taxon>
        <taxon>Prymnesium</taxon>
    </lineage>
</organism>
<accession>A0A7S4M1T0</accession>
<sequence length="100" mass="11754">MDGNPRENPPLARQSPRSQIAPSAPHTLHTQRQRTHLKRKAMAHARSAVEMLENTHRSPHRHTHTHMRTRQTRLCVHHWWHSETRCVAVDRTRDEQGSRA</sequence>
<proteinExistence type="predicted"/>
<reference evidence="2" key="1">
    <citation type="submission" date="2021-01" db="EMBL/GenBank/DDBJ databases">
        <authorList>
            <person name="Corre E."/>
            <person name="Pelletier E."/>
            <person name="Niang G."/>
            <person name="Scheremetjew M."/>
            <person name="Finn R."/>
            <person name="Kale V."/>
            <person name="Holt S."/>
            <person name="Cochrane G."/>
            <person name="Meng A."/>
            <person name="Brown T."/>
            <person name="Cohen L."/>
        </authorList>
    </citation>
    <scope>NUCLEOTIDE SEQUENCE</scope>
    <source>
        <strain evidence="2">UIO037</strain>
    </source>
</reference>
<dbReference type="AlphaFoldDB" id="A0A7S4M1T0"/>
<feature type="region of interest" description="Disordered" evidence="1">
    <location>
        <begin position="1"/>
        <end position="40"/>
    </location>
</feature>
<gene>
    <name evidence="2" type="ORF">CPOL0286_LOCUS352</name>
</gene>
<feature type="compositionally biased region" description="Basic residues" evidence="1">
    <location>
        <begin position="29"/>
        <end position="40"/>
    </location>
</feature>
<evidence type="ECO:0000256" key="1">
    <source>
        <dbReference type="SAM" id="MobiDB-lite"/>
    </source>
</evidence>
<protein>
    <submittedName>
        <fullName evidence="2">Uncharacterized protein</fullName>
    </submittedName>
</protein>
<dbReference type="EMBL" id="HBKO01000666">
    <property type="protein sequence ID" value="CAE2194999.1"/>
    <property type="molecule type" value="Transcribed_RNA"/>
</dbReference>
<evidence type="ECO:0000313" key="2">
    <source>
        <dbReference type="EMBL" id="CAE2194999.1"/>
    </source>
</evidence>
<name>A0A7S4M1T0_9EUKA</name>